<dbReference type="GO" id="GO:0008276">
    <property type="term" value="F:protein methyltransferase activity"/>
    <property type="evidence" value="ECO:0007669"/>
    <property type="project" value="UniProtKB-UniRule"/>
</dbReference>
<dbReference type="Proteomes" id="UP001205748">
    <property type="component" value="Unassembled WGS sequence"/>
</dbReference>
<keyword evidence="8" id="KW-1185">Reference proteome</keyword>
<reference evidence="7" key="1">
    <citation type="submission" date="2022-07" db="EMBL/GenBank/DDBJ databases">
        <title>Enhanced cultured diversity of the mouse gut microbiota enables custom-made synthetic communities.</title>
        <authorList>
            <person name="Afrizal A."/>
        </authorList>
    </citation>
    <scope>NUCLEOTIDE SEQUENCE</scope>
    <source>
        <strain evidence="7">DSM 28593</strain>
    </source>
</reference>
<dbReference type="GO" id="GO:0005840">
    <property type="term" value="C:ribosome"/>
    <property type="evidence" value="ECO:0007669"/>
    <property type="project" value="UniProtKB-KW"/>
</dbReference>
<dbReference type="InterPro" id="IPR004498">
    <property type="entry name" value="Ribosomal_PrmA_MeTrfase"/>
</dbReference>
<evidence type="ECO:0000313" key="8">
    <source>
        <dbReference type="Proteomes" id="UP001205748"/>
    </source>
</evidence>
<keyword evidence="4 6" id="KW-0808">Transferase</keyword>
<evidence type="ECO:0000256" key="2">
    <source>
        <dbReference type="ARBA" id="ARBA00022490"/>
    </source>
</evidence>
<dbReference type="PIRSF" id="PIRSF000401">
    <property type="entry name" value="RPL11_MTase"/>
    <property type="match status" value="1"/>
</dbReference>
<evidence type="ECO:0000256" key="6">
    <source>
        <dbReference type="HAMAP-Rule" id="MF_00735"/>
    </source>
</evidence>
<dbReference type="HAMAP" id="MF_00735">
    <property type="entry name" value="Methyltr_PrmA"/>
    <property type="match status" value="1"/>
</dbReference>
<dbReference type="InterPro" id="IPR029063">
    <property type="entry name" value="SAM-dependent_MTases_sf"/>
</dbReference>
<dbReference type="EMBL" id="JANKAS010000002">
    <property type="protein sequence ID" value="MCR1897848.1"/>
    <property type="molecule type" value="Genomic_DNA"/>
</dbReference>
<dbReference type="AlphaFoldDB" id="A0AAE3HFW8"/>
<keyword evidence="2 6" id="KW-0963">Cytoplasm</keyword>
<keyword evidence="7" id="KW-0689">Ribosomal protein</keyword>
<keyword evidence="7" id="KW-0687">Ribonucleoprotein</keyword>
<comment type="caution">
    <text evidence="7">The sequence shown here is derived from an EMBL/GenBank/DDBJ whole genome shotgun (WGS) entry which is preliminary data.</text>
</comment>
<dbReference type="GO" id="GO:0032259">
    <property type="term" value="P:methylation"/>
    <property type="evidence" value="ECO:0007669"/>
    <property type="project" value="UniProtKB-KW"/>
</dbReference>
<protein>
    <recommendedName>
        <fullName evidence="6">Ribosomal protein L11 methyltransferase</fullName>
        <shortName evidence="6">L11 Mtase</shortName>
        <ecNumber evidence="6">2.1.1.-</ecNumber>
    </recommendedName>
</protein>
<dbReference type="RefSeq" id="WP_257529300.1">
    <property type="nucleotide sequence ID" value="NZ_JANKAS010000002.1"/>
</dbReference>
<dbReference type="NCBIfam" id="TIGR00406">
    <property type="entry name" value="prmA"/>
    <property type="match status" value="1"/>
</dbReference>
<comment type="similarity">
    <text evidence="1 6">Belongs to the methyltransferase superfamily. PrmA family.</text>
</comment>
<proteinExistence type="inferred from homology"/>
<evidence type="ECO:0000256" key="1">
    <source>
        <dbReference type="ARBA" id="ARBA00009741"/>
    </source>
</evidence>
<keyword evidence="5 6" id="KW-0949">S-adenosyl-L-methionine</keyword>
<dbReference type="Gene3D" id="3.40.50.150">
    <property type="entry name" value="Vaccinia Virus protein VP39"/>
    <property type="match status" value="1"/>
</dbReference>
<dbReference type="CDD" id="cd02440">
    <property type="entry name" value="AdoMet_MTases"/>
    <property type="match status" value="1"/>
</dbReference>
<evidence type="ECO:0000256" key="5">
    <source>
        <dbReference type="ARBA" id="ARBA00022691"/>
    </source>
</evidence>
<evidence type="ECO:0000256" key="3">
    <source>
        <dbReference type="ARBA" id="ARBA00022603"/>
    </source>
</evidence>
<comment type="subcellular location">
    <subcellularLocation>
        <location evidence="6">Cytoplasm</location>
    </subcellularLocation>
</comment>
<feature type="binding site" evidence="6">
    <location>
        <position position="205"/>
    </location>
    <ligand>
        <name>S-adenosyl-L-methionine</name>
        <dbReference type="ChEBI" id="CHEBI:59789"/>
    </ligand>
</feature>
<organism evidence="7 8">
    <name type="scientific">Irregularibacter muris</name>
    <dbReference type="NCBI Taxonomy" id="1796619"/>
    <lineage>
        <taxon>Bacteria</taxon>
        <taxon>Bacillati</taxon>
        <taxon>Bacillota</taxon>
        <taxon>Clostridia</taxon>
        <taxon>Eubacteriales</taxon>
        <taxon>Eubacteriaceae</taxon>
        <taxon>Irregularibacter</taxon>
    </lineage>
</organism>
<accession>A0AAE3HFW8</accession>
<gene>
    <name evidence="6 7" type="primary">prmA</name>
    <name evidence="7" type="ORF">NSA47_02445</name>
</gene>
<comment type="catalytic activity">
    <reaction evidence="6">
        <text>L-lysyl-[protein] + 3 S-adenosyl-L-methionine = N(6),N(6),N(6)-trimethyl-L-lysyl-[protein] + 3 S-adenosyl-L-homocysteine + 3 H(+)</text>
        <dbReference type="Rhea" id="RHEA:54192"/>
        <dbReference type="Rhea" id="RHEA-COMP:9752"/>
        <dbReference type="Rhea" id="RHEA-COMP:13826"/>
        <dbReference type="ChEBI" id="CHEBI:15378"/>
        <dbReference type="ChEBI" id="CHEBI:29969"/>
        <dbReference type="ChEBI" id="CHEBI:57856"/>
        <dbReference type="ChEBI" id="CHEBI:59789"/>
        <dbReference type="ChEBI" id="CHEBI:61961"/>
    </reaction>
</comment>
<evidence type="ECO:0000313" key="7">
    <source>
        <dbReference type="EMBL" id="MCR1897848.1"/>
    </source>
</evidence>
<dbReference type="SUPFAM" id="SSF53335">
    <property type="entry name" value="S-adenosyl-L-methionine-dependent methyltransferases"/>
    <property type="match status" value="1"/>
</dbReference>
<dbReference type="InterPro" id="IPR050078">
    <property type="entry name" value="Ribosomal_L11_MeTrfase_PrmA"/>
</dbReference>
<evidence type="ECO:0000256" key="4">
    <source>
        <dbReference type="ARBA" id="ARBA00022679"/>
    </source>
</evidence>
<sequence length="311" mass="34705">MKWIEVKIITSHEAVDSISNILHEVGAGGVVIEDPQDLEIFQKEKGNWDYIDESLLKLENETVIIRGYLSETPDLLEKINLVRKRVEEISQYDINLGKGEVTTTEVHEEDWATAWKQYYKPTKIGKHIVIKPTWEEYEKKPDEDIIELDPGMAFGTGTHETTQLCVEFLEEHIQSGNNVLDIGTGSGILGIAAGKLGSSKVVAVDLDPVAVQVARKNITLNDLDHVVEVREGNLFDVIHEKADIVVANIIADIIISLSKDVHKFLVDKGIFIASGIILDRLDDVKEALEKQNITILSIKKMGEWAAICCTI</sequence>
<dbReference type="Pfam" id="PF06325">
    <property type="entry name" value="PrmA"/>
    <property type="match status" value="1"/>
</dbReference>
<dbReference type="PANTHER" id="PTHR43648">
    <property type="entry name" value="ELECTRON TRANSFER FLAVOPROTEIN BETA SUBUNIT LYSINE METHYLTRANSFERASE"/>
    <property type="match status" value="1"/>
</dbReference>
<dbReference type="PANTHER" id="PTHR43648:SF1">
    <property type="entry name" value="ELECTRON TRANSFER FLAVOPROTEIN BETA SUBUNIT LYSINE METHYLTRANSFERASE"/>
    <property type="match status" value="1"/>
</dbReference>
<name>A0AAE3HFW8_9FIRM</name>
<comment type="function">
    <text evidence="6">Methylates ribosomal protein L11.</text>
</comment>
<keyword evidence="3 6" id="KW-0489">Methyltransferase</keyword>
<dbReference type="GO" id="GO:0005737">
    <property type="term" value="C:cytoplasm"/>
    <property type="evidence" value="ECO:0007669"/>
    <property type="project" value="UniProtKB-SubCell"/>
</dbReference>
<dbReference type="EC" id="2.1.1.-" evidence="6"/>
<feature type="binding site" evidence="6">
    <location>
        <position position="183"/>
    </location>
    <ligand>
        <name>S-adenosyl-L-methionine</name>
        <dbReference type="ChEBI" id="CHEBI:59789"/>
    </ligand>
</feature>
<feature type="binding site" evidence="6">
    <location>
        <position position="162"/>
    </location>
    <ligand>
        <name>S-adenosyl-L-methionine</name>
        <dbReference type="ChEBI" id="CHEBI:59789"/>
    </ligand>
</feature>
<feature type="binding site" evidence="6">
    <location>
        <position position="248"/>
    </location>
    <ligand>
        <name>S-adenosyl-L-methionine</name>
        <dbReference type="ChEBI" id="CHEBI:59789"/>
    </ligand>
</feature>